<evidence type="ECO:0000259" key="11">
    <source>
        <dbReference type="PROSITE" id="PS50109"/>
    </source>
</evidence>
<dbReference type="SUPFAM" id="SSF63829">
    <property type="entry name" value="Calcium-dependent phosphotriesterase"/>
    <property type="match status" value="3"/>
</dbReference>
<dbReference type="InterPro" id="IPR001789">
    <property type="entry name" value="Sig_transdc_resp-reg_receiver"/>
</dbReference>
<comment type="catalytic activity">
    <reaction evidence="1">
        <text>ATP + protein L-histidine = ADP + protein N-phospho-L-histidine.</text>
        <dbReference type="EC" id="2.7.13.3"/>
    </reaction>
</comment>
<dbReference type="KEGG" id="pgs:CPT03_06200"/>
<dbReference type="Pfam" id="PF02518">
    <property type="entry name" value="HATPase_c"/>
    <property type="match status" value="1"/>
</dbReference>
<dbReference type="InterPro" id="IPR004358">
    <property type="entry name" value="Sig_transdc_His_kin-like_C"/>
</dbReference>
<evidence type="ECO:0000256" key="8">
    <source>
        <dbReference type="SAM" id="Phobius"/>
    </source>
</evidence>
<evidence type="ECO:0000256" key="1">
    <source>
        <dbReference type="ARBA" id="ARBA00000085"/>
    </source>
</evidence>
<protein>
    <recommendedName>
        <fullName evidence="2">histidine kinase</fullName>
        <ecNumber evidence="2">2.7.13.3</ecNumber>
    </recommendedName>
</protein>
<dbReference type="SMART" id="SM00388">
    <property type="entry name" value="HisKA"/>
    <property type="match status" value="1"/>
</dbReference>
<dbReference type="OrthoDB" id="9809670at2"/>
<feature type="domain" description="Response regulatory" evidence="12">
    <location>
        <begin position="1093"/>
        <end position="1208"/>
    </location>
</feature>
<keyword evidence="4" id="KW-0805">Transcription regulation</keyword>
<dbReference type="Pfam" id="PF07494">
    <property type="entry name" value="Reg_prop"/>
    <property type="match status" value="10"/>
</dbReference>
<keyword evidence="13" id="KW-0418">Kinase</keyword>
<evidence type="ECO:0000259" key="12">
    <source>
        <dbReference type="PROSITE" id="PS50110"/>
    </source>
</evidence>
<keyword evidence="9" id="KW-0732">Signal</keyword>
<dbReference type="Pfam" id="PF00072">
    <property type="entry name" value="Response_reg"/>
    <property type="match status" value="1"/>
</dbReference>
<gene>
    <name evidence="13" type="ORF">CPT03_06200</name>
</gene>
<dbReference type="Pfam" id="PF00512">
    <property type="entry name" value="HisKA"/>
    <property type="match status" value="1"/>
</dbReference>
<evidence type="ECO:0000256" key="9">
    <source>
        <dbReference type="SAM" id="SignalP"/>
    </source>
</evidence>
<organism evidence="13 14">
    <name type="scientific">Pedobacter ginsengisoli</name>
    <dbReference type="NCBI Taxonomy" id="363852"/>
    <lineage>
        <taxon>Bacteria</taxon>
        <taxon>Pseudomonadati</taxon>
        <taxon>Bacteroidota</taxon>
        <taxon>Sphingobacteriia</taxon>
        <taxon>Sphingobacteriales</taxon>
        <taxon>Sphingobacteriaceae</taxon>
        <taxon>Pedobacter</taxon>
    </lineage>
</organism>
<sequence>MKAYYLFLLLLFPFNNYAQKEASFSNLSMENGLSQNSVVSIAQDHKNFLWFGTRRGLNRYDGFQFKIYTNNPKDNTSLPHNVIDCLLSDSFGQLWIGTIKGLSRYDDKNDNFIKIKILNDTINCIYEDPDKNLWVGTYNGLCLLDRKSGKFKTFRFDKLDKNQRTNNIYSLFKDSEQNLWVGTGYGLIRMTISKGKPRAVLFRTATNNPTSISSNYITSITSDSDKNIWIGTDKGINLYQKPNKFIHYTHSTTNNNTLIHNDIRDIIRNKNGTLWIGTQEGLSILNPKTKTFTNYKHNPDQTGSLTQNSLHSIFQDASNTVWVGSFYGGVDALYPYSTGFKTYRASGLISSLSSNIISTIVEDPQHNLWIGTEGGGLNHFDRSSNTYKHYKSIPGNNNTLPSNLVKTILQQKNGNLVIGMHEGLISIFNPATKTFTQQITNVKDTSNSRGTADIMTILEDSNGKIWVGSRDGLNNINSHNDHTLKNPVEKKLLSKYVQTLFEDSNKNIWIGTTKGLHLYDPKTGKLAYFTKKEGNPDSLQSDYINCIIQTAKDKYWLGTYFGGVSLYNSRTRKFKTYTEKDGLCNNNVLGIIEDKKGNLWISTDNGLSVLNPKTEKFKNYTKSDGLAGNDFNMRSFFKDHNNEFFFGGYNGLTSFYPDQIEINTHNDPIVFTNLKLFNQPVTVNGPDQLLKENINTVKNLTFKHNHNNFSLGFALLNYIRSDKNKYTYKLEGYDKDWINTDIPSASYSNLPSGDYTFIVKGVNNDGTPGHASADISITILPPLWATWWAYLCYLLIFSIILFLTIRYLFVRALLKRSEDVQKMKLNFFTYIAHEIRTPLTLILAPLEDLAKTSQNNIEVHQQVLPIKNNADRLMRLITELMDFRKAETGHLKLHVSKANIISYANEMFLAFRHTAIIRNIQYEFIHQQDQVILYFDKAQMEKVLFNLLSNAFKFSNDGGTVTLSITEHEQFIEIKVIDNGKGIPYESQNKLFSDYFQVDEQESNHIGSGIGLALSKSIIEAHHGKIEIISNPASTEEQGYTCFIVKLKKGNSHFKPIELSEVKSTEFPSKLYTGHTGEKPATQQQEHSKAQETILIVEDNAEIMQLISLGVGKQYQVTEAVDGLKGWETAIELLPDLIICDVMMPVMDGLELCAKLKSDERTSHIPIILLTARSSHIHQVSGLETGADAYITKPFSMDLLLLNVRNLLQSRATMRQKFIQQVNLQPQDITVNSTDHAFMTKILAYIESHMSDESFGVPELAQKIGMSQPVLYKKIRTMTSLSVNDFIKSIKLKKAAQLLTENRYTISEISYLVGFNDPKYFSREFRKQYGHTPRMYLKNLEF</sequence>
<dbReference type="PROSITE" id="PS01124">
    <property type="entry name" value="HTH_ARAC_FAMILY_2"/>
    <property type="match status" value="1"/>
</dbReference>
<keyword evidence="8" id="KW-0812">Transmembrane</keyword>
<dbReference type="CDD" id="cd17574">
    <property type="entry name" value="REC_OmpR"/>
    <property type="match status" value="1"/>
</dbReference>
<evidence type="ECO:0000313" key="14">
    <source>
        <dbReference type="Proteomes" id="UP000223749"/>
    </source>
</evidence>
<dbReference type="GO" id="GO:0043565">
    <property type="term" value="F:sequence-specific DNA binding"/>
    <property type="evidence" value="ECO:0007669"/>
    <property type="project" value="InterPro"/>
</dbReference>
<dbReference type="FunFam" id="2.60.40.10:FF:000791">
    <property type="entry name" value="Two-component system sensor histidine kinase/response regulator"/>
    <property type="match status" value="1"/>
</dbReference>
<name>A0A2D1U399_9SPHI</name>
<dbReference type="Pfam" id="PF07495">
    <property type="entry name" value="Y_Y_Y"/>
    <property type="match status" value="1"/>
</dbReference>
<dbReference type="Proteomes" id="UP000223749">
    <property type="component" value="Chromosome"/>
</dbReference>
<dbReference type="Gene3D" id="2.60.40.10">
    <property type="entry name" value="Immunoglobulins"/>
    <property type="match status" value="1"/>
</dbReference>
<feature type="domain" description="HTH araC/xylS-type" evidence="10">
    <location>
        <begin position="1240"/>
        <end position="1339"/>
    </location>
</feature>
<keyword evidence="3 7" id="KW-0597">Phosphoprotein</keyword>
<evidence type="ECO:0000256" key="5">
    <source>
        <dbReference type="ARBA" id="ARBA00023125"/>
    </source>
</evidence>
<dbReference type="SUPFAM" id="SSF55874">
    <property type="entry name" value="ATPase domain of HSP90 chaperone/DNA topoisomerase II/histidine kinase"/>
    <property type="match status" value="1"/>
</dbReference>
<evidence type="ECO:0000256" key="7">
    <source>
        <dbReference type="PROSITE-ProRule" id="PRU00169"/>
    </source>
</evidence>
<dbReference type="CDD" id="cd00075">
    <property type="entry name" value="HATPase"/>
    <property type="match status" value="1"/>
</dbReference>
<evidence type="ECO:0000259" key="10">
    <source>
        <dbReference type="PROSITE" id="PS01124"/>
    </source>
</evidence>
<dbReference type="InterPro" id="IPR015943">
    <property type="entry name" value="WD40/YVTN_repeat-like_dom_sf"/>
</dbReference>
<keyword evidence="6" id="KW-0804">Transcription</keyword>
<dbReference type="Gene3D" id="3.40.50.2300">
    <property type="match status" value="1"/>
</dbReference>
<dbReference type="PROSITE" id="PS00041">
    <property type="entry name" value="HTH_ARAC_FAMILY_1"/>
    <property type="match status" value="1"/>
</dbReference>
<evidence type="ECO:0000256" key="2">
    <source>
        <dbReference type="ARBA" id="ARBA00012438"/>
    </source>
</evidence>
<dbReference type="GO" id="GO:0003700">
    <property type="term" value="F:DNA-binding transcription factor activity"/>
    <property type="evidence" value="ECO:0007669"/>
    <property type="project" value="InterPro"/>
</dbReference>
<dbReference type="InterPro" id="IPR009057">
    <property type="entry name" value="Homeodomain-like_sf"/>
</dbReference>
<feature type="signal peptide" evidence="9">
    <location>
        <begin position="1"/>
        <end position="18"/>
    </location>
</feature>
<keyword evidence="13" id="KW-0808">Transferase</keyword>
<dbReference type="InterPro" id="IPR018062">
    <property type="entry name" value="HTH_AraC-typ_CS"/>
</dbReference>
<keyword evidence="5" id="KW-0238">DNA-binding</keyword>
<dbReference type="InterPro" id="IPR011006">
    <property type="entry name" value="CheY-like_superfamily"/>
</dbReference>
<dbReference type="PANTHER" id="PTHR43547:SF2">
    <property type="entry name" value="HYBRID SIGNAL TRANSDUCTION HISTIDINE KINASE C"/>
    <property type="match status" value="1"/>
</dbReference>
<dbReference type="EMBL" id="CP024091">
    <property type="protein sequence ID" value="ATP56079.1"/>
    <property type="molecule type" value="Genomic_DNA"/>
</dbReference>
<dbReference type="SMART" id="SM00448">
    <property type="entry name" value="REC"/>
    <property type="match status" value="1"/>
</dbReference>
<evidence type="ECO:0000313" key="13">
    <source>
        <dbReference type="EMBL" id="ATP56079.1"/>
    </source>
</evidence>
<dbReference type="SMART" id="SM00387">
    <property type="entry name" value="HATPase_c"/>
    <property type="match status" value="1"/>
</dbReference>
<dbReference type="InterPro" id="IPR005467">
    <property type="entry name" value="His_kinase_dom"/>
</dbReference>
<dbReference type="InterPro" id="IPR036097">
    <property type="entry name" value="HisK_dim/P_sf"/>
</dbReference>
<dbReference type="Gene3D" id="3.30.565.10">
    <property type="entry name" value="Histidine kinase-like ATPase, C-terminal domain"/>
    <property type="match status" value="1"/>
</dbReference>
<feature type="transmembrane region" description="Helical" evidence="8">
    <location>
        <begin position="787"/>
        <end position="809"/>
    </location>
</feature>
<dbReference type="Gene3D" id="1.10.10.60">
    <property type="entry name" value="Homeodomain-like"/>
    <property type="match status" value="1"/>
</dbReference>
<dbReference type="Gene3D" id="2.130.10.10">
    <property type="entry name" value="YVTN repeat-like/Quinoprotein amine dehydrogenase"/>
    <property type="match status" value="5"/>
</dbReference>
<feature type="domain" description="Histidine kinase" evidence="11">
    <location>
        <begin position="830"/>
        <end position="1051"/>
    </location>
</feature>
<dbReference type="InterPro" id="IPR011110">
    <property type="entry name" value="Reg_prop"/>
</dbReference>
<dbReference type="InterPro" id="IPR011123">
    <property type="entry name" value="Y_Y_Y"/>
</dbReference>
<dbReference type="InterPro" id="IPR003661">
    <property type="entry name" value="HisK_dim/P_dom"/>
</dbReference>
<dbReference type="InterPro" id="IPR003594">
    <property type="entry name" value="HATPase_dom"/>
</dbReference>
<dbReference type="Gene3D" id="1.10.287.130">
    <property type="match status" value="1"/>
</dbReference>
<dbReference type="SMART" id="SM00342">
    <property type="entry name" value="HTH_ARAC"/>
    <property type="match status" value="1"/>
</dbReference>
<keyword evidence="8" id="KW-0472">Membrane</keyword>
<evidence type="ECO:0000256" key="4">
    <source>
        <dbReference type="ARBA" id="ARBA00023015"/>
    </source>
</evidence>
<keyword evidence="14" id="KW-1185">Reference proteome</keyword>
<dbReference type="InterPro" id="IPR018060">
    <property type="entry name" value="HTH_AraC"/>
</dbReference>
<keyword evidence="8" id="KW-1133">Transmembrane helix</keyword>
<dbReference type="PRINTS" id="PR00344">
    <property type="entry name" value="BCTRLSENSOR"/>
</dbReference>
<accession>A0A2D1U399</accession>
<evidence type="ECO:0000256" key="3">
    <source>
        <dbReference type="ARBA" id="ARBA00022553"/>
    </source>
</evidence>
<feature type="modified residue" description="4-aspartylphosphate" evidence="7">
    <location>
        <position position="1141"/>
    </location>
</feature>
<reference evidence="13 14" key="1">
    <citation type="submission" date="2017-10" db="EMBL/GenBank/DDBJ databases">
        <title>Whole genome of Pedobacter ginsengisoli T01R-27 isolated from tomato rhizosphere.</title>
        <authorList>
            <person name="Weon H.-Y."/>
            <person name="Lee S.A."/>
            <person name="Sang M.K."/>
            <person name="Song J."/>
        </authorList>
    </citation>
    <scope>NUCLEOTIDE SEQUENCE [LARGE SCALE GENOMIC DNA]</scope>
    <source>
        <strain evidence="13 14">T01R-27</strain>
    </source>
</reference>
<dbReference type="Pfam" id="PF12833">
    <property type="entry name" value="HTH_18"/>
    <property type="match status" value="1"/>
</dbReference>
<dbReference type="SUPFAM" id="SSF46689">
    <property type="entry name" value="Homeodomain-like"/>
    <property type="match status" value="1"/>
</dbReference>
<feature type="chain" id="PRO_5013601831" description="histidine kinase" evidence="9">
    <location>
        <begin position="19"/>
        <end position="1342"/>
    </location>
</feature>
<dbReference type="SUPFAM" id="SSF47384">
    <property type="entry name" value="Homodimeric domain of signal transducing histidine kinase"/>
    <property type="match status" value="1"/>
</dbReference>
<dbReference type="InterPro" id="IPR036890">
    <property type="entry name" value="HATPase_C_sf"/>
</dbReference>
<dbReference type="EC" id="2.7.13.3" evidence="2"/>
<dbReference type="RefSeq" id="WP_099438021.1">
    <property type="nucleotide sequence ID" value="NZ_CP024091.1"/>
</dbReference>
<dbReference type="PANTHER" id="PTHR43547">
    <property type="entry name" value="TWO-COMPONENT HISTIDINE KINASE"/>
    <property type="match status" value="1"/>
</dbReference>
<proteinExistence type="predicted"/>
<dbReference type="GO" id="GO:0000155">
    <property type="term" value="F:phosphorelay sensor kinase activity"/>
    <property type="evidence" value="ECO:0007669"/>
    <property type="project" value="InterPro"/>
</dbReference>
<dbReference type="SUPFAM" id="SSF52172">
    <property type="entry name" value="CheY-like"/>
    <property type="match status" value="1"/>
</dbReference>
<dbReference type="CDD" id="cd00082">
    <property type="entry name" value="HisKA"/>
    <property type="match status" value="1"/>
</dbReference>
<evidence type="ECO:0000256" key="6">
    <source>
        <dbReference type="ARBA" id="ARBA00023163"/>
    </source>
</evidence>
<dbReference type="PROSITE" id="PS50109">
    <property type="entry name" value="HIS_KIN"/>
    <property type="match status" value="1"/>
</dbReference>
<dbReference type="PROSITE" id="PS50110">
    <property type="entry name" value="RESPONSE_REGULATORY"/>
    <property type="match status" value="1"/>
</dbReference>
<dbReference type="InterPro" id="IPR013783">
    <property type="entry name" value="Ig-like_fold"/>
</dbReference>